<sequence>MFYSGTRARNFGRRFQMTTPYQQIQQPIRRKRNPTKKNKNTFSDNSRTSTVMSFKVYAGSITKEGLIIPVGPDHAVYSATSYYQTAKSYNNYMPIALQLEVTPLLNQTQASSMLNAYLTTDVKATIPKNDVDMKNSTVTHRGAEWFAANRKVLNLPIPQLKQNNYETGSGDVDGNTAYEESAKIIIKPTSCNLPDAVAEAYINVKVKFTGPATPIEAGTVSYVNTIAKDVSLLKPDSDAVRVLFLGNFTKWIQPDVSNVDVFEIPSEDGPAAFDRMDELGDYVKFLTKIRPEAHLAVFVWTADADGTMSWQLKPEGLFNVNVINNVVPAYSTIVNRGRGDYILESTSIPTFNHNVEGQTDTEHVTVDNTTLPVHYQKISEGEPDTPFPIVAAETVPVDVKNPTIDVNVKNKPSVEIDGQPIKVTVEKSAEDEILGVLEGVVGALAI</sequence>
<evidence type="ECO:0000313" key="1">
    <source>
        <dbReference type="EMBL" id="AWK77913.1"/>
    </source>
</evidence>
<proteinExistence type="predicted"/>
<accession>A0A2U8JQD9</accession>
<organism evidence="1">
    <name type="scientific">Robinvale plant virus 1</name>
    <dbReference type="NCBI Taxonomy" id="2201325"/>
    <lineage>
        <taxon>Viruses</taxon>
        <taxon>Riboviria</taxon>
    </lineage>
</organism>
<reference evidence="1" key="2">
    <citation type="submission" date="2018-02" db="EMBL/GenBank/DDBJ databases">
        <authorList>
            <person name="Anderson D."/>
            <person name="Durr P."/>
        </authorList>
    </citation>
    <scope>NUCLEOTIDE SEQUENCE</scope>
    <source>
        <strain evidence="1">VN3-28</strain>
    </source>
</reference>
<protein>
    <submittedName>
        <fullName evidence="1">Uncharacterized protein</fullName>
    </submittedName>
</protein>
<dbReference type="EMBL" id="MG995740">
    <property type="protein sequence ID" value="AWK77913.1"/>
    <property type="molecule type" value="Genomic_RNA"/>
</dbReference>
<reference evidence="1" key="1">
    <citation type="journal article" date="2018" name="J. Gen. Virol.">
        <title>Metagenomic analysis of Varroa-free Australian honey bees (Apis mellifera) shows a diverse Picornavirales virome.</title>
        <authorList>
            <person name="Roberts J.M."/>
            <person name="Anderson D.L."/>
            <person name="Durr P.A."/>
        </authorList>
    </citation>
    <scope>NUCLEOTIDE SEQUENCE</scope>
    <source>
        <strain evidence="1">VN3-28</strain>
    </source>
</reference>
<name>A0A2U8JQD9_9VIRU</name>